<dbReference type="PANTHER" id="PTHR31189">
    <property type="entry name" value="OS03G0336100 PROTEIN-RELATED"/>
    <property type="match status" value="1"/>
</dbReference>
<dbReference type="SUPFAM" id="SSF51182">
    <property type="entry name" value="RmlC-like cupins"/>
    <property type="match status" value="2"/>
</dbReference>
<dbReference type="Gene3D" id="2.60.120.10">
    <property type="entry name" value="Jelly Rolls"/>
    <property type="match status" value="3"/>
</dbReference>
<gene>
    <name evidence="3" type="ORF">Adt_31680</name>
</gene>
<dbReference type="Proteomes" id="UP001604336">
    <property type="component" value="Unassembled WGS sequence"/>
</dbReference>
<reference evidence="4" key="1">
    <citation type="submission" date="2024-07" db="EMBL/GenBank/DDBJ databases">
        <title>Two chromosome-level genome assemblies of Korean endemic species Abeliophyllum distichum and Forsythia ovata (Oleaceae).</title>
        <authorList>
            <person name="Jang H."/>
        </authorList>
    </citation>
    <scope>NUCLEOTIDE SEQUENCE [LARGE SCALE GENOMIC DNA]</scope>
</reference>
<dbReference type="InterPro" id="IPR050253">
    <property type="entry name" value="Seed_Storage-Functional"/>
</dbReference>
<evidence type="ECO:0000313" key="3">
    <source>
        <dbReference type="EMBL" id="KAL2486924.1"/>
    </source>
</evidence>
<protein>
    <submittedName>
        <fullName evidence="3">Cupin family protein</fullName>
    </submittedName>
</protein>
<dbReference type="AlphaFoldDB" id="A0ABD1RIG9"/>
<dbReference type="CDD" id="cd02245">
    <property type="entry name" value="cupin_7S_vicilin-like_C"/>
    <property type="match status" value="1"/>
</dbReference>
<dbReference type="Pfam" id="PF04702">
    <property type="entry name" value="Vicilin_N"/>
    <property type="match status" value="1"/>
</dbReference>
<feature type="domain" description="Cupin type-1" evidence="2">
    <location>
        <begin position="345"/>
        <end position="510"/>
    </location>
</feature>
<dbReference type="InterPro" id="IPR011051">
    <property type="entry name" value="RmlC_Cupin_sf"/>
</dbReference>
<dbReference type="Gene3D" id="6.10.250.890">
    <property type="match status" value="1"/>
</dbReference>
<dbReference type="InterPro" id="IPR006045">
    <property type="entry name" value="Cupin_1"/>
</dbReference>
<dbReference type="CDD" id="cd02244">
    <property type="entry name" value="cupin_7S_vicilin-like_N"/>
    <property type="match status" value="1"/>
</dbReference>
<dbReference type="EMBL" id="JBFOLK010000009">
    <property type="protein sequence ID" value="KAL2486924.1"/>
    <property type="molecule type" value="Genomic_DNA"/>
</dbReference>
<sequence length="548" mass="62477">MKDLGNAKKILGMDIIRDISNSTLMLKQQSYIMKILKKFSMHDSKAVSVPLANHFMLSKDQCPQSNDEIEYMNKVPYSNVIGSVMYTMICTRPDIAYSLQHIVALSTTESEYVAITKTVKEVLWLKGTTENDHLLDPQQRYKQCQRQCARQEHGQGRQYCQQQCEKEYKEQQHEQPQTGWGKQEQTNNPNFFDSQRFDSKYRTEEGHIKALERFSKRSRILQGIENYRLAILEANPSTFVVPNHCDAESVLIVVHFSIRFCLELHTNMLLGHILYGDRSLRTGTITYVWKDQRKSFNLKSGGVLQVPAGSTENLINGHNERLYILRLLQPVKTPGHFETPRDKLDNLFRQQKKGVIIRASQEQIRALTQQSGSEKGESWGPWGGMIAPHYNSRTAKIVFVVGGSGRYEMACPHLGRQSQQGSGQRQQEETTSVHYQKASARLSVGDAFVFPVGHPIAIIASQNSNLQLAEFGIKAWNNQICFLAGQDNIWNQIQSEAKELSFKLPTREVDEIFRSQDQSYFLPGPEVHQKRGEEMGHSVASILDFAGF</sequence>
<keyword evidence="4" id="KW-1185">Reference proteome</keyword>
<dbReference type="SMART" id="SM00835">
    <property type="entry name" value="Cupin_1"/>
    <property type="match status" value="1"/>
</dbReference>
<dbReference type="InterPro" id="IPR006792">
    <property type="entry name" value="Vicilin_N"/>
</dbReference>
<evidence type="ECO:0000313" key="4">
    <source>
        <dbReference type="Proteomes" id="UP001604336"/>
    </source>
</evidence>
<evidence type="ECO:0000256" key="1">
    <source>
        <dbReference type="ARBA" id="ARBA00023597"/>
    </source>
</evidence>
<accession>A0ABD1RIG9</accession>
<dbReference type="InterPro" id="IPR014710">
    <property type="entry name" value="RmlC-like_jellyroll"/>
</dbReference>
<evidence type="ECO:0000259" key="2">
    <source>
        <dbReference type="SMART" id="SM00835"/>
    </source>
</evidence>
<comment type="similarity">
    <text evidence="1">Belongs to the 7S seed storage protein family.</text>
</comment>
<proteinExistence type="inferred from homology"/>
<name>A0ABD1RIG9_9LAMI</name>
<dbReference type="Pfam" id="PF00190">
    <property type="entry name" value="Cupin_1"/>
    <property type="match status" value="1"/>
</dbReference>
<dbReference type="PANTHER" id="PTHR31189:SF41">
    <property type="entry name" value="VICILIN C72"/>
    <property type="match status" value="1"/>
</dbReference>
<comment type="caution">
    <text evidence="3">The sequence shown here is derived from an EMBL/GenBank/DDBJ whole genome shotgun (WGS) entry which is preliminary data.</text>
</comment>
<organism evidence="3 4">
    <name type="scientific">Abeliophyllum distichum</name>
    <dbReference type="NCBI Taxonomy" id="126358"/>
    <lineage>
        <taxon>Eukaryota</taxon>
        <taxon>Viridiplantae</taxon>
        <taxon>Streptophyta</taxon>
        <taxon>Embryophyta</taxon>
        <taxon>Tracheophyta</taxon>
        <taxon>Spermatophyta</taxon>
        <taxon>Magnoliopsida</taxon>
        <taxon>eudicotyledons</taxon>
        <taxon>Gunneridae</taxon>
        <taxon>Pentapetalae</taxon>
        <taxon>asterids</taxon>
        <taxon>lamiids</taxon>
        <taxon>Lamiales</taxon>
        <taxon>Oleaceae</taxon>
        <taxon>Forsythieae</taxon>
        <taxon>Abeliophyllum</taxon>
    </lineage>
</organism>